<name>A0A6C2YTL8_9BACT</name>
<protein>
    <submittedName>
        <fullName evidence="1">Uncharacterized protein</fullName>
    </submittedName>
</protein>
<gene>
    <name evidence="1" type="ORF">GMBLW1_41150</name>
</gene>
<dbReference type="EMBL" id="LR586016">
    <property type="protein sequence ID" value="VIP05078.1"/>
    <property type="molecule type" value="Genomic_DNA"/>
</dbReference>
<dbReference type="Proteomes" id="UP000464378">
    <property type="component" value="Chromosome"/>
</dbReference>
<dbReference type="AlphaFoldDB" id="A0A6C2YTL8"/>
<evidence type="ECO:0000313" key="2">
    <source>
        <dbReference type="Proteomes" id="UP000464378"/>
    </source>
</evidence>
<organism evidence="1">
    <name type="scientific">Tuwongella immobilis</name>
    <dbReference type="NCBI Taxonomy" id="692036"/>
    <lineage>
        <taxon>Bacteria</taxon>
        <taxon>Pseudomonadati</taxon>
        <taxon>Planctomycetota</taxon>
        <taxon>Planctomycetia</taxon>
        <taxon>Gemmatales</taxon>
        <taxon>Gemmataceae</taxon>
        <taxon>Tuwongella</taxon>
    </lineage>
</organism>
<dbReference type="InParanoid" id="A0A6C2YTL8"/>
<accession>A0A6C2YTL8</accession>
<sequence>MKIHWGVKPFVLILSLVFGAVQSLIAYTQIGDAEYREFLDYREGKSPRQLVAIKLDGWFLLDDAVDVAFFDHVFRHSKCSFEIMADLETNYLGGGFQNRASLIFDDGTIFDDLVVSLSDSHPCIEFSRREPFFGDRDWFGVVVEPEKLPFRVAKYFEIYGCGPK</sequence>
<proteinExistence type="predicted"/>
<dbReference type="RefSeq" id="WP_162660078.1">
    <property type="nucleotide sequence ID" value="NZ_LR593887.1"/>
</dbReference>
<dbReference type="KEGG" id="tim:GMBLW1_41150"/>
<keyword evidence="2" id="KW-1185">Reference proteome</keyword>
<dbReference type="EMBL" id="LR593887">
    <property type="protein sequence ID" value="VTS07512.1"/>
    <property type="molecule type" value="Genomic_DNA"/>
</dbReference>
<reference evidence="1" key="1">
    <citation type="submission" date="2019-04" db="EMBL/GenBank/DDBJ databases">
        <authorList>
            <consortium name="Science for Life Laboratories"/>
        </authorList>
    </citation>
    <scope>NUCLEOTIDE SEQUENCE</scope>
    <source>
        <strain evidence="1">MBLW1</strain>
    </source>
</reference>
<evidence type="ECO:0000313" key="1">
    <source>
        <dbReference type="EMBL" id="VIP05078.1"/>
    </source>
</evidence>